<keyword evidence="13" id="KW-0472">Membrane</keyword>
<evidence type="ECO:0000259" key="14">
    <source>
        <dbReference type="Pfam" id="PF00591"/>
    </source>
</evidence>
<dbReference type="STRING" id="504.KKKWG1_1088"/>
<organism evidence="16 17">
    <name type="scientific">Kingella kingae ATCC 23330</name>
    <dbReference type="NCBI Taxonomy" id="887327"/>
    <lineage>
        <taxon>Bacteria</taxon>
        <taxon>Pseudomonadati</taxon>
        <taxon>Pseudomonadota</taxon>
        <taxon>Betaproteobacteria</taxon>
        <taxon>Neisseriales</taxon>
        <taxon>Neisseriaceae</taxon>
        <taxon>Kingella</taxon>
    </lineage>
</organism>
<feature type="transmembrane region" description="Helical" evidence="13">
    <location>
        <begin position="12"/>
        <end position="33"/>
    </location>
</feature>
<dbReference type="InterPro" id="IPR000312">
    <property type="entry name" value="Glycosyl_Trfase_fam3"/>
</dbReference>
<feature type="binding site" evidence="12">
    <location>
        <position position="208"/>
    </location>
    <ligand>
        <name>anthranilate</name>
        <dbReference type="ChEBI" id="CHEBI:16567"/>
        <label>2</label>
    </ligand>
</feature>
<evidence type="ECO:0000256" key="6">
    <source>
        <dbReference type="ARBA" id="ARBA00022723"/>
    </source>
</evidence>
<evidence type="ECO:0000256" key="11">
    <source>
        <dbReference type="ARBA" id="ARBA00061188"/>
    </source>
</evidence>
<dbReference type="GO" id="GO:0000162">
    <property type="term" value="P:L-tryptophan biosynthetic process"/>
    <property type="evidence" value="ECO:0007669"/>
    <property type="project" value="UniProtKB-UniRule"/>
</dbReference>
<evidence type="ECO:0000256" key="12">
    <source>
        <dbReference type="HAMAP-Rule" id="MF_00211"/>
    </source>
</evidence>
<evidence type="ECO:0000313" key="17">
    <source>
        <dbReference type="Proteomes" id="UP000004207"/>
    </source>
</evidence>
<evidence type="ECO:0000256" key="5">
    <source>
        <dbReference type="ARBA" id="ARBA00022679"/>
    </source>
</evidence>
<feature type="binding site" evidence="12">
    <location>
        <position position="162"/>
    </location>
    <ligand>
        <name>5-phospho-alpha-D-ribose 1-diphosphate</name>
        <dbReference type="ChEBI" id="CHEBI:58017"/>
    </ligand>
</feature>
<evidence type="ECO:0000256" key="13">
    <source>
        <dbReference type="SAM" id="Phobius"/>
    </source>
</evidence>
<dbReference type="OrthoDB" id="9806430at2"/>
<keyword evidence="3 12" id="KW-0028">Amino-acid biosynthesis</keyword>
<evidence type="ECO:0000256" key="1">
    <source>
        <dbReference type="ARBA" id="ARBA00004907"/>
    </source>
</evidence>
<feature type="binding site" evidence="12">
    <location>
        <position position="267"/>
    </location>
    <ligand>
        <name>Mg(2+)</name>
        <dbReference type="ChEBI" id="CHEBI:18420"/>
        <label>2</label>
    </ligand>
</feature>
<comment type="catalytic activity">
    <reaction evidence="10 12">
        <text>N-(5-phospho-beta-D-ribosyl)anthranilate + diphosphate = 5-phospho-alpha-D-ribose 1-diphosphate + anthranilate</text>
        <dbReference type="Rhea" id="RHEA:11768"/>
        <dbReference type="ChEBI" id="CHEBI:16567"/>
        <dbReference type="ChEBI" id="CHEBI:18277"/>
        <dbReference type="ChEBI" id="CHEBI:33019"/>
        <dbReference type="ChEBI" id="CHEBI:58017"/>
        <dbReference type="EC" id="2.4.2.18"/>
    </reaction>
</comment>
<dbReference type="InterPro" id="IPR035902">
    <property type="entry name" value="Nuc_phospho_transferase"/>
</dbReference>
<feature type="binding site" evidence="12">
    <location>
        <position position="134"/>
    </location>
    <ligand>
        <name>Mg(2+)</name>
        <dbReference type="ChEBI" id="CHEBI:18420"/>
        <label>1</label>
    </ligand>
</feature>
<reference evidence="16 17" key="1">
    <citation type="submission" date="2011-04" db="EMBL/GenBank/DDBJ databases">
        <authorList>
            <person name="Muzny D."/>
            <person name="Qin X."/>
            <person name="Deng J."/>
            <person name="Jiang H."/>
            <person name="Liu Y."/>
            <person name="Qu J."/>
            <person name="Song X.-Z."/>
            <person name="Zhang L."/>
            <person name="Thornton R."/>
            <person name="Coyle M."/>
            <person name="Francisco L."/>
            <person name="Jackson L."/>
            <person name="Javaid M."/>
            <person name="Korchina V."/>
            <person name="Kovar C."/>
            <person name="Mata R."/>
            <person name="Mathew T."/>
            <person name="Ngo R."/>
            <person name="Nguyen L."/>
            <person name="Nguyen N."/>
            <person name="Okwuonu G."/>
            <person name="Ongeri F."/>
            <person name="Pham C."/>
            <person name="Simmons D."/>
            <person name="Wilczek-Boney K."/>
            <person name="Hale W."/>
            <person name="Jakkamsetti A."/>
            <person name="Pham P."/>
            <person name="Ruth R."/>
            <person name="San Lucas F."/>
            <person name="Warren J."/>
            <person name="Zhang J."/>
            <person name="Zhao Z."/>
            <person name="Zhou C."/>
            <person name="Zhu D."/>
            <person name="Lee S."/>
            <person name="Bess C."/>
            <person name="Blankenburg K."/>
            <person name="Forbes L."/>
            <person name="Fu Q."/>
            <person name="Gubbala S."/>
            <person name="Hirani K."/>
            <person name="Jayaseelan J.C."/>
            <person name="Lara F."/>
            <person name="Munidasa M."/>
            <person name="Palculict T."/>
            <person name="Patil S."/>
            <person name="Pu L.-L."/>
            <person name="Saada N."/>
            <person name="Tang L."/>
            <person name="Weissenberger G."/>
            <person name="Zhu Y."/>
            <person name="Hemphill L."/>
            <person name="Shang Y."/>
            <person name="Youmans B."/>
            <person name="Ayvaz T."/>
            <person name="Ross M."/>
            <person name="Santibanez J."/>
            <person name="Aqrawi P."/>
            <person name="Gross S."/>
            <person name="Joshi V."/>
            <person name="Fowler G."/>
            <person name="Nazareth L."/>
            <person name="Reid J."/>
            <person name="Worley K."/>
            <person name="Petrosino J."/>
            <person name="Highlander S."/>
            <person name="Gibbs R."/>
        </authorList>
    </citation>
    <scope>NUCLEOTIDE SEQUENCE [LARGE SCALE GENOMIC DNA]</scope>
    <source>
        <strain evidence="16 17">ATCC 23330</strain>
    </source>
</reference>
<evidence type="ECO:0000256" key="9">
    <source>
        <dbReference type="ARBA" id="ARBA00023141"/>
    </source>
</evidence>
<evidence type="ECO:0000256" key="3">
    <source>
        <dbReference type="ARBA" id="ARBA00022605"/>
    </source>
</evidence>
<dbReference type="FunFam" id="1.20.970.10:FF:000006">
    <property type="entry name" value="Anthranilate phosphoribosyltransferase"/>
    <property type="match status" value="1"/>
</dbReference>
<dbReference type="Proteomes" id="UP000004207">
    <property type="component" value="Unassembled WGS sequence"/>
</dbReference>
<dbReference type="InterPro" id="IPR017459">
    <property type="entry name" value="Glycosyl_Trfase_fam3_N_dom"/>
</dbReference>
<dbReference type="InterPro" id="IPR005940">
    <property type="entry name" value="Anthranilate_Pribosyl_Tfrase"/>
</dbReference>
<keyword evidence="8 12" id="KW-0460">Magnesium</keyword>
<comment type="caution">
    <text evidence="16">The sequence shown here is derived from an EMBL/GenBank/DDBJ whole genome shotgun (WGS) entry which is preliminary data.</text>
</comment>
<dbReference type="GO" id="GO:0000287">
    <property type="term" value="F:magnesium ion binding"/>
    <property type="evidence" value="ECO:0007669"/>
    <property type="project" value="UniProtKB-UniRule"/>
</dbReference>
<dbReference type="Gene3D" id="1.20.970.10">
    <property type="entry name" value="Transferase, Pyrimidine Nucleoside Phosphorylase, Chain C"/>
    <property type="match status" value="1"/>
</dbReference>
<comment type="pathway">
    <text evidence="1 12">Amino-acid biosynthesis; L-tryptophan biosynthesis; L-tryptophan from chorismate: step 2/5.</text>
</comment>
<feature type="binding site" evidence="12">
    <location>
        <begin position="150"/>
        <end position="158"/>
    </location>
    <ligand>
        <name>5-phospho-alpha-D-ribose 1-diphosphate</name>
        <dbReference type="ChEBI" id="CHEBI:58017"/>
    </ligand>
</feature>
<keyword evidence="13" id="KW-0812">Transmembrane</keyword>
<dbReference type="UniPathway" id="UPA00035">
    <property type="reaction ID" value="UER00041"/>
</dbReference>
<feature type="domain" description="Glycosyl transferase family 3" evidence="14">
    <location>
        <begin position="115"/>
        <end position="368"/>
    </location>
</feature>
<feature type="binding site" evidence="12">
    <location>
        <position position="122"/>
    </location>
    <ligand>
        <name>5-phospho-alpha-D-ribose 1-diphosphate</name>
        <dbReference type="ChEBI" id="CHEBI:58017"/>
    </ligand>
</feature>
<dbReference type="Gene3D" id="3.40.1030.10">
    <property type="entry name" value="Nucleoside phosphorylase/phosphoribosyltransferase catalytic domain"/>
    <property type="match status" value="1"/>
</dbReference>
<dbReference type="GO" id="GO:0005829">
    <property type="term" value="C:cytosol"/>
    <property type="evidence" value="ECO:0007669"/>
    <property type="project" value="TreeGrafter"/>
</dbReference>
<feature type="binding site" evidence="12">
    <location>
        <position position="268"/>
    </location>
    <ligand>
        <name>Mg(2+)</name>
        <dbReference type="ChEBI" id="CHEBI:18420"/>
        <label>1</label>
    </ligand>
</feature>
<name>F5S5M0_KINKI</name>
<keyword evidence="6 12" id="KW-0479">Metal-binding</keyword>
<proteinExistence type="inferred from homology"/>
<dbReference type="NCBIfam" id="TIGR01245">
    <property type="entry name" value="trpD"/>
    <property type="match status" value="1"/>
</dbReference>
<dbReference type="eggNOG" id="COG0547">
    <property type="taxonomic scope" value="Bacteria"/>
</dbReference>
<evidence type="ECO:0000256" key="8">
    <source>
        <dbReference type="ARBA" id="ARBA00022842"/>
    </source>
</evidence>
<sequence>MRGRWWPKKQPALIIYTHQKNAGCFFILFTLFITTKEINMITPQQALARLIDNNELFYDEMQDLMRQIMRGEVLPEQIAGILVGLRVKVETVSEIAAAASVMREFATQVPAQSTQNLVDIVGTGGDGAKTFNISTTSMFVAAAAGAKVAKHGGRSVSSSSGAADVLEQMGVNLAQSPERIAQQIAECGVGFMFAQHHHTAMRYVAPVRKALGFRTIFNILGSLTNPAGAKNQLLGVFHVDLCGILSRVLQQLGSEHVLVVHGSDGLDEITVTGSTRIAELHNGTIREYDISPEEFGLPVYANLDALKVNNASESLALMNAVLNNAAPDVARDIVLLNAAACLYAANVASSLHDGVSMAREALISGKALAKQQQWVAATQAA</sequence>
<dbReference type="PANTHER" id="PTHR43285:SF2">
    <property type="entry name" value="ANTHRANILATE PHOSPHORIBOSYLTRANSFERASE"/>
    <property type="match status" value="1"/>
</dbReference>
<keyword evidence="17" id="KW-1185">Reference proteome</keyword>
<feature type="binding site" evidence="12">
    <location>
        <begin position="132"/>
        <end position="135"/>
    </location>
    <ligand>
        <name>5-phospho-alpha-D-ribose 1-diphosphate</name>
        <dbReference type="ChEBI" id="CHEBI:58017"/>
    </ligand>
</feature>
<dbReference type="FunFam" id="3.40.1030.10:FF:000002">
    <property type="entry name" value="Anthranilate phosphoribosyltransferase"/>
    <property type="match status" value="1"/>
</dbReference>
<evidence type="ECO:0000256" key="10">
    <source>
        <dbReference type="ARBA" id="ARBA00052328"/>
    </source>
</evidence>
<dbReference type="SUPFAM" id="SSF47648">
    <property type="entry name" value="Nucleoside phosphorylase/phosphoribosyltransferase N-terminal domain"/>
    <property type="match status" value="1"/>
</dbReference>
<evidence type="ECO:0000256" key="7">
    <source>
        <dbReference type="ARBA" id="ARBA00022822"/>
    </source>
</evidence>
<feature type="domain" description="Glycosyl transferase family 3 N-terminal" evidence="15">
    <location>
        <begin position="44"/>
        <end position="106"/>
    </location>
</feature>
<keyword evidence="13" id="KW-1133">Transmembrane helix</keyword>
<dbReference type="HAMAP" id="MF_00211">
    <property type="entry name" value="TrpD"/>
    <property type="match status" value="1"/>
</dbReference>
<accession>F5S5M0</accession>
<evidence type="ECO:0000256" key="4">
    <source>
        <dbReference type="ARBA" id="ARBA00022676"/>
    </source>
</evidence>
<comment type="function">
    <text evidence="12">Catalyzes the transfer of the phosphoribosyl group of 5-phosphorylribose-1-pyrophosphate (PRPP) to anthranilate to yield N-(5'-phosphoribosyl)-anthranilate (PRA).</text>
</comment>
<evidence type="ECO:0000259" key="15">
    <source>
        <dbReference type="Pfam" id="PF02885"/>
    </source>
</evidence>
<dbReference type="Pfam" id="PF02885">
    <property type="entry name" value="Glycos_trans_3N"/>
    <property type="match status" value="1"/>
</dbReference>
<comment type="cofactor">
    <cofactor evidence="12">
        <name>Mg(2+)</name>
        <dbReference type="ChEBI" id="CHEBI:18420"/>
    </cofactor>
    <text evidence="12">Binds 2 magnesium ions per monomer.</text>
</comment>
<dbReference type="EC" id="2.4.2.18" evidence="12"/>
<dbReference type="GO" id="GO:0004048">
    <property type="term" value="F:anthranilate phosphoribosyltransferase activity"/>
    <property type="evidence" value="ECO:0007669"/>
    <property type="project" value="UniProtKB-UniRule"/>
</dbReference>
<keyword evidence="9 12" id="KW-0057">Aromatic amino acid biosynthesis</keyword>
<evidence type="ECO:0000256" key="2">
    <source>
        <dbReference type="ARBA" id="ARBA00011738"/>
    </source>
</evidence>
<feature type="binding site" evidence="12">
    <location>
        <position position="130"/>
    </location>
    <ligand>
        <name>5-phospho-alpha-D-ribose 1-diphosphate</name>
        <dbReference type="ChEBI" id="CHEBI:58017"/>
    </ligand>
</feature>
<comment type="caution">
    <text evidence="12">Lacks conserved residue(s) required for the propagation of feature annotation.</text>
</comment>
<dbReference type="EMBL" id="AFHS01000015">
    <property type="protein sequence ID" value="EGK10991.1"/>
    <property type="molecule type" value="Genomic_DNA"/>
</dbReference>
<dbReference type="AlphaFoldDB" id="F5S5M0"/>
<dbReference type="SUPFAM" id="SSF52418">
    <property type="entry name" value="Nucleoside phosphorylase/phosphoribosyltransferase catalytic domain"/>
    <property type="match status" value="1"/>
</dbReference>
<feature type="binding site" evidence="12">
    <location>
        <position position="268"/>
    </location>
    <ligand>
        <name>Mg(2+)</name>
        <dbReference type="ChEBI" id="CHEBI:18420"/>
        <label>2</label>
    </ligand>
</feature>
<keyword evidence="4 12" id="KW-0328">Glycosyltransferase</keyword>
<feature type="binding site" evidence="12">
    <location>
        <position position="122"/>
    </location>
    <ligand>
        <name>anthranilate</name>
        <dbReference type="ChEBI" id="CHEBI:16567"/>
        <label>1</label>
    </ligand>
</feature>
<dbReference type="Pfam" id="PF00591">
    <property type="entry name" value="Glycos_transf_3"/>
    <property type="match status" value="1"/>
</dbReference>
<feature type="binding site" evidence="12">
    <location>
        <begin position="125"/>
        <end position="126"/>
    </location>
    <ligand>
        <name>5-phospho-alpha-D-ribose 1-diphosphate</name>
        <dbReference type="ChEBI" id="CHEBI:58017"/>
    </ligand>
</feature>
<keyword evidence="7 12" id="KW-0822">Tryptophan biosynthesis</keyword>
<evidence type="ECO:0000313" key="16">
    <source>
        <dbReference type="EMBL" id="EGK10991.1"/>
    </source>
</evidence>
<keyword evidence="5 12" id="KW-0808">Transferase</keyword>
<comment type="subunit">
    <text evidence="2 12">Homodimer.</text>
</comment>
<gene>
    <name evidence="12 16" type="primary">trpD</name>
    <name evidence="16" type="ORF">HMPREF0476_0503</name>
</gene>
<dbReference type="PANTHER" id="PTHR43285">
    <property type="entry name" value="ANTHRANILATE PHOSPHORIBOSYLTRANSFERASE"/>
    <property type="match status" value="1"/>
</dbReference>
<dbReference type="InterPro" id="IPR036320">
    <property type="entry name" value="Glycosyl_Trfase_fam3_N_dom_sf"/>
</dbReference>
<dbReference type="HOGENOM" id="CLU_034315_2_1_4"/>
<comment type="similarity">
    <text evidence="12">Belongs to the anthranilate phosphoribosyltransferase family.</text>
</comment>
<protein>
    <recommendedName>
        <fullName evidence="12">Anthranilate phosphoribosyltransferase</fullName>
        <ecNumber evidence="12">2.4.2.18</ecNumber>
    </recommendedName>
</protein>
<comment type="similarity">
    <text evidence="11">In the C-terminal section; belongs to the anthranilate phosphoribosyltransferase family.</text>
</comment>